<protein>
    <submittedName>
        <fullName evidence="1">Uncharacterized protein</fullName>
    </submittedName>
</protein>
<reference evidence="1" key="1">
    <citation type="journal article" date="2021" name="Proc. Natl. Acad. Sci. U.S.A.">
        <title>A Catalog of Tens of Thousands of Viruses from Human Metagenomes Reveals Hidden Associations with Chronic Diseases.</title>
        <authorList>
            <person name="Tisza M.J."/>
            <person name="Buck C.B."/>
        </authorList>
    </citation>
    <scope>NUCLEOTIDE SEQUENCE</scope>
    <source>
        <strain evidence="1">Cty1O100</strain>
    </source>
</reference>
<accession>A0A8S5Q458</accession>
<sequence length="41" mass="4907">MDVLIFYCSTAKVETLFENSKHLILKFKIEFKKKKKSEQNV</sequence>
<evidence type="ECO:0000313" key="1">
    <source>
        <dbReference type="EMBL" id="DAE13906.1"/>
    </source>
</evidence>
<name>A0A8S5Q458_9CAUD</name>
<dbReference type="EMBL" id="BK015572">
    <property type="protein sequence ID" value="DAE13906.1"/>
    <property type="molecule type" value="Genomic_DNA"/>
</dbReference>
<proteinExistence type="predicted"/>
<organism evidence="1">
    <name type="scientific">Siphoviridae sp. cty1O100</name>
    <dbReference type="NCBI Taxonomy" id="2825743"/>
    <lineage>
        <taxon>Viruses</taxon>
        <taxon>Duplodnaviria</taxon>
        <taxon>Heunggongvirae</taxon>
        <taxon>Uroviricota</taxon>
        <taxon>Caudoviricetes</taxon>
    </lineage>
</organism>